<feature type="compositionally biased region" description="Pro residues" evidence="7">
    <location>
        <begin position="1129"/>
        <end position="1139"/>
    </location>
</feature>
<evidence type="ECO:0000256" key="1">
    <source>
        <dbReference type="ARBA" id="ARBA00012247"/>
    </source>
</evidence>
<name>A0A6A3C6U1_HIBSY</name>
<keyword evidence="5" id="KW-0325">Glycoprotein</keyword>
<dbReference type="PROSITE" id="PS51704">
    <property type="entry name" value="GP_PDE"/>
    <property type="match status" value="2"/>
</dbReference>
<evidence type="ECO:0000256" key="5">
    <source>
        <dbReference type="ARBA" id="ARBA00023180"/>
    </source>
</evidence>
<proteinExistence type="predicted"/>
<evidence type="ECO:0000313" key="10">
    <source>
        <dbReference type="Proteomes" id="UP000436088"/>
    </source>
</evidence>
<evidence type="ECO:0000256" key="6">
    <source>
        <dbReference type="ARBA" id="ARBA00047512"/>
    </source>
</evidence>
<dbReference type="GO" id="GO:0006629">
    <property type="term" value="P:lipid metabolic process"/>
    <property type="evidence" value="ECO:0007669"/>
    <property type="project" value="InterPro"/>
</dbReference>
<sequence length="1166" mass="128594">MGNVTSGVAAKFAFFPPDPPTYGIRQEEDGRVVMPGITGDMNMNVHLLDTKGGNKIVANFWRHPLARFTLLYSHGNAADLGQMHELFIELRAHLRLNIMSYDYSGYGGSSGKPSEFNTYYDIEAVYNCLKKEYGVKQEDLIVYGQSVGSGPTLHLASHLQRPRAVVLHSAILSGIRVLYPIKMTLWFDIFKNIDKIRRVNCPILVIHGTNDEVVDWSHGKRLWELSKEKYEPLWVNGGGHCNLETYPEYIKHLRKFVNEMEKISNAKPEKEVDSRPRLSDVSTEQNGCLRLKKRAAGSKKELGTVYPSYGTLEESRGKMLQAICRLYLKRLSGFATQQANMAAAFGSKDPSYLRIGSLDGFEDFRTLTGPERLSSASLSSYQPDGMLGRLNSSTALSLRGISSGMIQPGYSQTLNNLINGLGKVQPVVLPANQNQNDDQIFGGKMIRCLFLISLLVQVSLAKSGGVEPAKHAAAPRKWPTLSGYPPLIIARGGFSGLFPESTALANNMALQLRYTDVALLCNLQLTKDSVGICVTDIRLENSTNIAELFPKDSKTYKINGHDVKGWFAKDFSSQVILNNVSMIQSVLSRPSVFDNQLPVGTIYEVREAKPEFFWLSVQYDAFYTANKLSMSNYIEKTIGFKGINYISSPEIGFLRNMKKKAPKEISFIFVCLGQDVVEPTENKKYSDILKDLNAIKAFATGIMVPKEFIWPVGENNYLQKPTTLVTDAHKAGLEVYASGFSNDQMISHNYSYDPTTEILNYVNYPDFTVDGLLTDFSPIASNAIACFATNETKKEKQLKTLIITHNGASGVYPDSADLTGDTTAMPTFMSKSSLVPEVQKDKGVFSFDLTWTEIQTLKPQMYSPFGQRTGYYRNPAAKNKGKFMTLNDFLGFAKTKEVEGVLINIENAAYLASKKGLDIIDTVNKALKNASLDKVKVMIQSNNSSVLKKYSSDQGYKRLLHLKEPISKVAKSVPEEIKKFADAIVVPRPSLIEINEGGFTKATTNVLKEMHAVNISVYVSVMRNEFIAIPFDFYADPTMELATYNVELNVDGFVTEFPATASRYLRSSCVDMNADVAILPAEVGALLQEIPENTLPAVQQPSHPLEVKDLASPPIPPVKAPTAGGSNSPPGPPGAPAPAPSSTAVAAKFDVCVAPFMVLVGLLLSM</sequence>
<evidence type="ECO:0000256" key="7">
    <source>
        <dbReference type="SAM" id="MobiDB-lite"/>
    </source>
</evidence>
<dbReference type="SUPFAM" id="SSF51695">
    <property type="entry name" value="PLC-like phosphodiesterases"/>
    <property type="match status" value="2"/>
</dbReference>
<feature type="domain" description="GP-PDE" evidence="8">
    <location>
        <begin position="486"/>
        <end position="784"/>
    </location>
</feature>
<dbReference type="EC" id="3.1.4.46" evidence="1"/>
<dbReference type="InterPro" id="IPR017946">
    <property type="entry name" value="PLC-like_Pdiesterase_TIM-brl"/>
</dbReference>
<dbReference type="InterPro" id="IPR000073">
    <property type="entry name" value="AB_hydrolase_1"/>
</dbReference>
<dbReference type="Pfam" id="PF03009">
    <property type="entry name" value="GDPD"/>
    <property type="match status" value="2"/>
</dbReference>
<feature type="region of interest" description="Disordered" evidence="7">
    <location>
        <begin position="1106"/>
        <end position="1140"/>
    </location>
</feature>
<evidence type="ECO:0000256" key="4">
    <source>
        <dbReference type="ARBA" id="ARBA00022801"/>
    </source>
</evidence>
<dbReference type="EMBL" id="VEPZ02000470">
    <property type="protein sequence ID" value="KAE8724486.1"/>
    <property type="molecule type" value="Genomic_DNA"/>
</dbReference>
<reference evidence="9" key="1">
    <citation type="submission" date="2019-09" db="EMBL/GenBank/DDBJ databases">
        <title>Draft genome information of white flower Hibiscus syriacus.</title>
        <authorList>
            <person name="Kim Y.-M."/>
        </authorList>
    </citation>
    <scope>NUCLEOTIDE SEQUENCE [LARGE SCALE GENOMIC DNA]</scope>
    <source>
        <strain evidence="9">YM2019G1</strain>
    </source>
</reference>
<keyword evidence="2" id="KW-0732">Signal</keyword>
<dbReference type="SUPFAM" id="SSF53474">
    <property type="entry name" value="alpha/beta-Hydrolases"/>
    <property type="match status" value="1"/>
</dbReference>
<dbReference type="InterPro" id="IPR029058">
    <property type="entry name" value="AB_hydrolase_fold"/>
</dbReference>
<evidence type="ECO:0000259" key="8">
    <source>
        <dbReference type="PROSITE" id="PS51704"/>
    </source>
</evidence>
<dbReference type="InterPro" id="IPR030395">
    <property type="entry name" value="GP_PDE_dom"/>
</dbReference>
<keyword evidence="10" id="KW-1185">Reference proteome</keyword>
<organism evidence="9 10">
    <name type="scientific">Hibiscus syriacus</name>
    <name type="common">Rose of Sharon</name>
    <dbReference type="NCBI Taxonomy" id="106335"/>
    <lineage>
        <taxon>Eukaryota</taxon>
        <taxon>Viridiplantae</taxon>
        <taxon>Streptophyta</taxon>
        <taxon>Embryophyta</taxon>
        <taxon>Tracheophyta</taxon>
        <taxon>Spermatophyta</taxon>
        <taxon>Magnoliopsida</taxon>
        <taxon>eudicotyledons</taxon>
        <taxon>Gunneridae</taxon>
        <taxon>Pentapetalae</taxon>
        <taxon>rosids</taxon>
        <taxon>malvids</taxon>
        <taxon>Malvales</taxon>
        <taxon>Malvaceae</taxon>
        <taxon>Malvoideae</taxon>
        <taxon>Hibiscus</taxon>
    </lineage>
</organism>
<gene>
    <name evidence="9" type="ORF">F3Y22_tig00010505pilonHSYRG00019</name>
</gene>
<dbReference type="Proteomes" id="UP000436088">
    <property type="component" value="Unassembled WGS sequence"/>
</dbReference>
<dbReference type="AlphaFoldDB" id="A0A6A3C6U1"/>
<evidence type="ECO:0000256" key="2">
    <source>
        <dbReference type="ARBA" id="ARBA00022729"/>
    </source>
</evidence>
<dbReference type="Pfam" id="PF00561">
    <property type="entry name" value="Abhydrolase_1"/>
    <property type="match status" value="1"/>
</dbReference>
<protein>
    <recommendedName>
        <fullName evidence="1">glycerophosphodiester phosphodiesterase</fullName>
        <ecNumber evidence="1">3.1.4.46</ecNumber>
    </recommendedName>
</protein>
<evidence type="ECO:0000313" key="9">
    <source>
        <dbReference type="EMBL" id="KAE8724486.1"/>
    </source>
</evidence>
<dbReference type="GO" id="GO:0008889">
    <property type="term" value="F:glycerophosphodiester phosphodiesterase activity"/>
    <property type="evidence" value="ECO:0007669"/>
    <property type="project" value="UniProtKB-EC"/>
</dbReference>
<dbReference type="GO" id="GO:0006071">
    <property type="term" value="P:glycerol metabolic process"/>
    <property type="evidence" value="ECO:0007669"/>
    <property type="project" value="UniProtKB-KW"/>
</dbReference>
<keyword evidence="3" id="KW-0319">Glycerol metabolism</keyword>
<dbReference type="PANTHER" id="PTHR43620">
    <property type="entry name" value="GLYCEROPHOSPHORYL DIESTER PHOSPHODIESTERASE"/>
    <property type="match status" value="1"/>
</dbReference>
<feature type="domain" description="GP-PDE" evidence="8">
    <location>
        <begin position="784"/>
        <end position="1065"/>
    </location>
</feature>
<dbReference type="PANTHER" id="PTHR43620:SF44">
    <property type="entry name" value="GLYCEROPHOSPHODIESTER PHOSPHODIESTERASE GDPDL6-RELATED"/>
    <property type="match status" value="1"/>
</dbReference>
<evidence type="ECO:0000256" key="3">
    <source>
        <dbReference type="ARBA" id="ARBA00022798"/>
    </source>
</evidence>
<keyword evidence="4" id="KW-0378">Hydrolase</keyword>
<comment type="catalytic activity">
    <reaction evidence="6">
        <text>a sn-glycero-3-phosphodiester + H2O = an alcohol + sn-glycerol 3-phosphate + H(+)</text>
        <dbReference type="Rhea" id="RHEA:12969"/>
        <dbReference type="ChEBI" id="CHEBI:15377"/>
        <dbReference type="ChEBI" id="CHEBI:15378"/>
        <dbReference type="ChEBI" id="CHEBI:30879"/>
        <dbReference type="ChEBI" id="CHEBI:57597"/>
        <dbReference type="ChEBI" id="CHEBI:83408"/>
        <dbReference type="EC" id="3.1.4.46"/>
    </reaction>
</comment>
<dbReference type="Gene3D" id="3.40.50.1820">
    <property type="entry name" value="alpha/beta hydrolase"/>
    <property type="match status" value="1"/>
</dbReference>
<dbReference type="FunFam" id="3.20.20.190:FF:000011">
    <property type="entry name" value="Glycerophosphodiester phosphodiesterase GDPDL3"/>
    <property type="match status" value="1"/>
</dbReference>
<dbReference type="Gene3D" id="3.20.20.190">
    <property type="entry name" value="Phosphatidylinositol (PI) phosphodiesterase"/>
    <property type="match status" value="2"/>
</dbReference>
<comment type="caution">
    <text evidence="9">The sequence shown here is derived from an EMBL/GenBank/DDBJ whole genome shotgun (WGS) entry which is preliminary data.</text>
</comment>
<accession>A0A6A3C6U1</accession>